<reference evidence="8" key="1">
    <citation type="submission" date="2021-07" db="EMBL/GenBank/DDBJ databases">
        <title>Candidatus Kaistella beijingensis sp. nov. isolated from a municipal wastewater treatment plant is involved in sludge foaming.</title>
        <authorList>
            <person name="Song Y."/>
            <person name="Liu S.-J."/>
        </authorList>
    </citation>
    <scope>NUCLEOTIDE SEQUENCE</scope>
    <source>
        <strain evidence="8">DSM 43998</strain>
    </source>
</reference>
<gene>
    <name evidence="8" type="ORF">KV203_18915</name>
</gene>
<organism evidence="8 9">
    <name type="scientific">Skermania pinensis</name>
    <dbReference type="NCBI Taxonomy" id="39122"/>
    <lineage>
        <taxon>Bacteria</taxon>
        <taxon>Bacillati</taxon>
        <taxon>Actinomycetota</taxon>
        <taxon>Actinomycetes</taxon>
        <taxon>Mycobacteriales</taxon>
        <taxon>Gordoniaceae</taxon>
        <taxon>Skermania</taxon>
    </lineage>
</organism>
<sequence length="501" mass="52964">MSARDRTGSDPNEPDMGVVSQVHALDVALFQAIAQTESPALDRVMPLLTNAADYSKLWVGIALAMQNSGSRRTRRAATRGLITLGITSFAANQVTKRMSNRKRPELLPVPLARRSKRLPSSSSFPSGHAATAAAFAAAVGLESPAIGFALSALAGAVGFSRIATGAHYPSDVIAGFALGAGIATLGGRLVPPVEPIPPNRSEPMPIPQPPRPRGQGVVLVINPRSGGGRGTRILAEVRVALPDAEIIELAPDADLVAVLDAAAQRAQVLGVGGGDGTVGAAAQAAMRHDIPLAVFPAGTFNHFAGDLGLGSVAQVVRALADGNAGRVDVAYLNDQPFLNTASAGAYPEFVRIRERYERRIGKFPAAAVAAFLIARTAPTSRVRYDDKEIELQGMFVGNSVYEPRGFAPAIRTRMDDGLVDVRLLEAASGLRGIGFLFAVATGRIAHNRRYHELDVPRFEMDILDGAVPVARDGELGEITDRIEIRVDYRALTVYRPPGFAD</sequence>
<dbReference type="EMBL" id="CP079105">
    <property type="protein sequence ID" value="QXQ13819.1"/>
    <property type="molecule type" value="Genomic_DNA"/>
</dbReference>
<dbReference type="InterPro" id="IPR036938">
    <property type="entry name" value="PAP2/HPO_sf"/>
</dbReference>
<dbReference type="CDD" id="cd01610">
    <property type="entry name" value="PAP2_like"/>
    <property type="match status" value="1"/>
</dbReference>
<keyword evidence="4" id="KW-0378">Hydrolase</keyword>
<dbReference type="Gene3D" id="2.60.200.40">
    <property type="match status" value="1"/>
</dbReference>
<evidence type="ECO:0000256" key="4">
    <source>
        <dbReference type="ARBA" id="ARBA00022801"/>
    </source>
</evidence>
<dbReference type="InterPro" id="IPR016064">
    <property type="entry name" value="NAD/diacylglycerol_kinase_sf"/>
</dbReference>
<evidence type="ECO:0000256" key="3">
    <source>
        <dbReference type="ARBA" id="ARBA00022692"/>
    </source>
</evidence>
<keyword evidence="9" id="KW-1185">Reference proteome</keyword>
<name>A0ABX8SA11_9ACTN</name>
<comment type="subcellular location">
    <subcellularLocation>
        <location evidence="1">Cell membrane</location>
        <topology evidence="1">Multi-pass membrane protein</topology>
    </subcellularLocation>
</comment>
<evidence type="ECO:0000256" key="1">
    <source>
        <dbReference type="ARBA" id="ARBA00004651"/>
    </source>
</evidence>
<dbReference type="SMART" id="SM00046">
    <property type="entry name" value="DAGKc"/>
    <property type="match status" value="1"/>
</dbReference>
<keyword evidence="5" id="KW-1133">Transmembrane helix</keyword>
<dbReference type="SMART" id="SM00014">
    <property type="entry name" value="acidPPc"/>
    <property type="match status" value="1"/>
</dbReference>
<evidence type="ECO:0000256" key="5">
    <source>
        <dbReference type="ARBA" id="ARBA00022989"/>
    </source>
</evidence>
<proteinExistence type="predicted"/>
<evidence type="ECO:0000313" key="8">
    <source>
        <dbReference type="EMBL" id="QXQ13819.1"/>
    </source>
</evidence>
<dbReference type="InterPro" id="IPR001206">
    <property type="entry name" value="Diacylglycerol_kinase_cat_dom"/>
</dbReference>
<dbReference type="SUPFAM" id="SSF111331">
    <property type="entry name" value="NAD kinase/diacylglycerol kinase-like"/>
    <property type="match status" value="1"/>
</dbReference>
<keyword evidence="2" id="KW-1003">Cell membrane</keyword>
<dbReference type="InterPro" id="IPR045540">
    <property type="entry name" value="YegS/DAGK_C"/>
</dbReference>
<evidence type="ECO:0000256" key="6">
    <source>
        <dbReference type="ARBA" id="ARBA00023136"/>
    </source>
</evidence>
<evidence type="ECO:0000313" key="9">
    <source>
        <dbReference type="Proteomes" id="UP000887023"/>
    </source>
</evidence>
<dbReference type="Pfam" id="PF19279">
    <property type="entry name" value="YegS_C"/>
    <property type="match status" value="1"/>
</dbReference>
<feature type="domain" description="DAGKc" evidence="7">
    <location>
        <begin position="212"/>
        <end position="336"/>
    </location>
</feature>
<dbReference type="PROSITE" id="PS50146">
    <property type="entry name" value="DAGK"/>
    <property type="match status" value="1"/>
</dbReference>
<dbReference type="SUPFAM" id="SSF48317">
    <property type="entry name" value="Acid phosphatase/Vanadium-dependent haloperoxidase"/>
    <property type="match status" value="1"/>
</dbReference>
<dbReference type="PANTHER" id="PTHR14969:SF62">
    <property type="entry name" value="DECAPRENYLPHOSPHORYL-5-PHOSPHORIBOSE PHOSPHATASE RV3807C-RELATED"/>
    <property type="match status" value="1"/>
</dbReference>
<dbReference type="Proteomes" id="UP000887023">
    <property type="component" value="Chromosome"/>
</dbReference>
<keyword evidence="6" id="KW-0472">Membrane</keyword>
<dbReference type="InterPro" id="IPR000326">
    <property type="entry name" value="PAP2/HPO"/>
</dbReference>
<dbReference type="Pfam" id="PF01569">
    <property type="entry name" value="PAP2"/>
    <property type="match status" value="1"/>
</dbReference>
<evidence type="ECO:0000256" key="2">
    <source>
        <dbReference type="ARBA" id="ARBA00022475"/>
    </source>
</evidence>
<dbReference type="Gene3D" id="1.20.144.10">
    <property type="entry name" value="Phosphatidic acid phosphatase type 2/haloperoxidase"/>
    <property type="match status" value="1"/>
</dbReference>
<dbReference type="Gene3D" id="3.40.50.10330">
    <property type="entry name" value="Probable inorganic polyphosphate/atp-NAD kinase, domain 1"/>
    <property type="match status" value="1"/>
</dbReference>
<dbReference type="PANTHER" id="PTHR14969">
    <property type="entry name" value="SPHINGOSINE-1-PHOSPHATE PHOSPHOHYDROLASE"/>
    <property type="match status" value="1"/>
</dbReference>
<dbReference type="Pfam" id="PF00781">
    <property type="entry name" value="DAGK_cat"/>
    <property type="match status" value="1"/>
</dbReference>
<dbReference type="InterPro" id="IPR017438">
    <property type="entry name" value="ATP-NAD_kinase_N"/>
</dbReference>
<dbReference type="RefSeq" id="WP_157079920.1">
    <property type="nucleotide sequence ID" value="NZ_CBCRUZ010000015.1"/>
</dbReference>
<protein>
    <submittedName>
        <fullName evidence="8">Phosphatase PAP2 family protein</fullName>
    </submittedName>
</protein>
<evidence type="ECO:0000259" key="7">
    <source>
        <dbReference type="PROSITE" id="PS50146"/>
    </source>
</evidence>
<accession>A0ABX8SA11</accession>
<keyword evidence="3" id="KW-0812">Transmembrane</keyword>